<evidence type="ECO:0008006" key="3">
    <source>
        <dbReference type="Google" id="ProtNLM"/>
    </source>
</evidence>
<dbReference type="AlphaFoldDB" id="G2DXZ0"/>
<evidence type="ECO:0000313" key="2">
    <source>
        <dbReference type="Proteomes" id="UP000004200"/>
    </source>
</evidence>
<dbReference type="RefSeq" id="WP_007039617.1">
    <property type="nucleotide sequence ID" value="NZ_AFWT01000005.1"/>
</dbReference>
<accession>G2DXZ0</accession>
<dbReference type="Pfam" id="PF18934">
    <property type="entry name" value="DUF5682"/>
    <property type="match status" value="1"/>
</dbReference>
<dbReference type="PATRIC" id="fig|765913.3.peg.924"/>
<dbReference type="EMBL" id="AFWT01000005">
    <property type="protein sequence ID" value="EGV32782.1"/>
    <property type="molecule type" value="Genomic_DNA"/>
</dbReference>
<dbReference type="OrthoDB" id="9768066at2"/>
<protein>
    <recommendedName>
        <fullName evidence="3">4-aminobutyrate aminotransferase</fullName>
    </recommendedName>
</protein>
<dbReference type="eggNOG" id="COG1916">
    <property type="taxonomic scope" value="Bacteria"/>
</dbReference>
<dbReference type="Proteomes" id="UP000004200">
    <property type="component" value="Unassembled WGS sequence"/>
</dbReference>
<organism evidence="1 2">
    <name type="scientific">Thiorhodococcus drewsii AZ1</name>
    <dbReference type="NCBI Taxonomy" id="765913"/>
    <lineage>
        <taxon>Bacteria</taxon>
        <taxon>Pseudomonadati</taxon>
        <taxon>Pseudomonadota</taxon>
        <taxon>Gammaproteobacteria</taxon>
        <taxon>Chromatiales</taxon>
        <taxon>Chromatiaceae</taxon>
        <taxon>Thiorhodococcus</taxon>
    </lineage>
</organism>
<gene>
    <name evidence="1" type="ORF">ThidrDRAFT_0902</name>
</gene>
<sequence>MALSAAEAGESRLDRIPFGPDLWLVPIRHHSPACALHLQALIRRVRPSRILIEGPADATALIPHLAAKDARPPLAIYCFHAPPARSTGGEPVRYRSFFPMAGFSPEWIAIREGLRLGAEVRFIDLPYAARISLPDTDAPEPDPAPEGVERTLAEDRLLQQSWATSRLVERAGCRDFNEWWDRYFESCTPAGDPETFFRTLLHWCLLLRPEGDPDDAETAARERAMASAVRSVRAEEGRCLVVTGGYHSEAIARLLEMPADVADPPTADLRTSGEQGTYLIPYSLSRLDAANGYAAGIADSGYYQALWRQRAQPDPRAEAIRVSAARVARQMRERGEPVTLPDVLEATLIAHRLGALRACPPGRPELFDAMETAFAKTLQPDPAAWRRWLRELAAEACVGRVPEGYPVAPLVEDFRARCKRFRLAYAAGAERVRVLDLYRSERHREVSRFLWQLDFLGIPYAEWESGPDFVAGTGLDRVRETWRLRWRPETDAALTECSLYGAQVGEAASTRLIERLDQGGDAASLLISALQMGLRDRIDRLLERLSVWLGQEGDFVALVAGLARIELARNARHLLESQDAPALDALLGTGFRYACRRLSWIGDLEPERDADCAESLGLLNGLARSDAPWCDLGLFGDSLIGVADGAPAPILAGRAAGILTARGLWPSAKGRASLERAMRQGELTPIRFGGFLQGFLPPTRALLVQEPKLIAAMSRVLLRWDEDQLLAVLPHLRLAFTALKPREAADLGALIARLLSGESSASPVVWSDQDRAAARQLHDRAFAALQTWGFTDAD</sequence>
<name>G2DXZ0_9GAMM</name>
<reference evidence="1 2" key="1">
    <citation type="submission" date="2011-06" db="EMBL/GenBank/DDBJ databases">
        <title>The draft genome of Thiorhodococcus drewsii AZ1.</title>
        <authorList>
            <consortium name="US DOE Joint Genome Institute (JGI-PGF)"/>
            <person name="Lucas S."/>
            <person name="Han J."/>
            <person name="Lapidus A."/>
            <person name="Cheng J.-F."/>
            <person name="Goodwin L."/>
            <person name="Pitluck S."/>
            <person name="Peters L."/>
            <person name="Land M.L."/>
            <person name="Hauser L."/>
            <person name="Vogl K."/>
            <person name="Liu Z."/>
            <person name="Imhoff J."/>
            <person name="Thiel V."/>
            <person name="Frigaard N.-U."/>
            <person name="Bryant D.A."/>
            <person name="Woyke T.J."/>
        </authorList>
    </citation>
    <scope>NUCLEOTIDE SEQUENCE [LARGE SCALE GENOMIC DNA]</scope>
    <source>
        <strain evidence="1 2">AZ1</strain>
    </source>
</reference>
<dbReference type="STRING" id="765913.ThidrDRAFT_0902"/>
<comment type="caution">
    <text evidence="1">The sequence shown here is derived from an EMBL/GenBank/DDBJ whole genome shotgun (WGS) entry which is preliminary data.</text>
</comment>
<evidence type="ECO:0000313" key="1">
    <source>
        <dbReference type="EMBL" id="EGV32782.1"/>
    </source>
</evidence>
<proteinExistence type="predicted"/>
<keyword evidence="2" id="KW-1185">Reference proteome</keyword>
<dbReference type="InterPro" id="IPR043737">
    <property type="entry name" value="DUF5682"/>
</dbReference>